<feature type="compositionally biased region" description="Polar residues" evidence="1">
    <location>
        <begin position="427"/>
        <end position="439"/>
    </location>
</feature>
<dbReference type="InterPro" id="IPR012417">
    <property type="entry name" value="CaM-bd_dom_pln"/>
</dbReference>
<feature type="region of interest" description="Disordered" evidence="1">
    <location>
        <begin position="249"/>
        <end position="484"/>
    </location>
</feature>
<feature type="region of interest" description="Disordered" evidence="1">
    <location>
        <begin position="1121"/>
        <end position="1164"/>
    </location>
</feature>
<feature type="compositionally biased region" description="Polar residues" evidence="1">
    <location>
        <begin position="331"/>
        <end position="347"/>
    </location>
</feature>
<feature type="compositionally biased region" description="Basic and acidic residues" evidence="1">
    <location>
        <begin position="1038"/>
        <end position="1051"/>
    </location>
</feature>
<dbReference type="Gramene" id="FCD_00018586-RA">
    <property type="protein sequence ID" value="FCD_00018586-RA:cds"/>
    <property type="gene ID" value="FCD_00018586"/>
</dbReference>
<feature type="compositionally biased region" description="Low complexity" evidence="1">
    <location>
        <begin position="961"/>
        <end position="975"/>
    </location>
</feature>
<feature type="compositionally biased region" description="Acidic residues" evidence="1">
    <location>
        <begin position="943"/>
        <end position="956"/>
    </location>
</feature>
<feature type="compositionally biased region" description="Basic and acidic residues" evidence="1">
    <location>
        <begin position="440"/>
        <end position="461"/>
    </location>
</feature>
<feature type="region of interest" description="Disordered" evidence="1">
    <location>
        <begin position="173"/>
        <end position="208"/>
    </location>
</feature>
<evidence type="ECO:0000313" key="3">
    <source>
        <dbReference type="EMBL" id="GMN55478.1"/>
    </source>
</evidence>
<dbReference type="AlphaFoldDB" id="A0AA88DDF4"/>
<evidence type="ECO:0000256" key="1">
    <source>
        <dbReference type="SAM" id="MobiDB-lite"/>
    </source>
</evidence>
<feature type="region of interest" description="Disordered" evidence="1">
    <location>
        <begin position="582"/>
        <end position="643"/>
    </location>
</feature>
<gene>
    <name evidence="3" type="ORF">TIFTF001_024596</name>
</gene>
<comment type="caution">
    <text evidence="3">The sequence shown here is derived from an EMBL/GenBank/DDBJ whole genome shotgun (WGS) entry which is preliminary data.</text>
</comment>
<feature type="compositionally biased region" description="Polar residues" evidence="1">
    <location>
        <begin position="22"/>
        <end position="47"/>
    </location>
</feature>
<feature type="region of interest" description="Disordered" evidence="1">
    <location>
        <begin position="1028"/>
        <end position="1051"/>
    </location>
</feature>
<dbReference type="SMART" id="SM01054">
    <property type="entry name" value="CaM_binding"/>
    <property type="match status" value="2"/>
</dbReference>
<feature type="region of interest" description="Disordered" evidence="1">
    <location>
        <begin position="1"/>
        <end position="97"/>
    </location>
</feature>
<sequence>MSSKKSRKPSMMNSKSDHDQFSVVSTPNSSKSTNGSNARKMQFQASPGNPEYGFSGSADRTKGTTCSGQKSERTFTRKASLKPLKASTKSKRSSVKIHSEISAIADSSVERATCSSTFKDSKFADSLQLEQGGSESEVNSAVKVCPFSYCSLHGHRHANVPPLKRLISVRRRMRQESRTVRREKNPVKAKKGIQKNLGEAKSHGFSNLGEEDAKFTEFSSLSETLVGETSYPLSQLEENINRDSLQAVPEPMENSLECSSTSKELVKPDSKTSAQQEESVRREKNPVKAKKGIHKNLGEAKSIGFSNHGEEDAKFTESSSLSETLVGETSYPLSQLEENINHDSLQTVPEPMENSLECSSTSKELVKPDSETSAQQEESVASKQEDGDSDSVLNGSELSDKNMEGGDATTGEPPDELTMPTTDEYVETTSKIGASSGSQSEKENEQEEAGKDEKENMEPDHGLFQFPPRDSEPKSPKNAAQRMQLKDQKYVRMWRLMYKHAVKGVAEKVENHSSLDGVDRTEQVGDAQVLVESNNSRSSQGPSEMDRDTPTESVNEGNQQMERYQIDAVKLVQEAFDQILLPEIQEVSSDDRSVTSDTGSDREIVEQDQADGEQRINGTESTSSQKEEKTSSKAGDKPNQKASKSWSNLKKIIILKRFVKALDKVKKINRGTPRYLPLQPEPETEKVNLRRQTSTEQKNAEEWMLDFALQQVISKLDPAQQRKVAILVKAFETVLPLPDLKSSPSFNLAAYPTQVDPGSVLVQTGEKIEVSVGETSPGTKSANEYADHVNDFLKAEPRDKAEFPTIKETCEECSSSKQELDLPLSEATNEDRKDEESSASNIDDSNSKFILPSDQPETFSTSSDGRYPRRSLDELNEDDTKSASDDNLLSGDVEEVEKQLDMSTTSEPGNAGNGMFNTTLESNDIISADSKQAFTSENRAAVDDPESSTEKDEPESEFVQGSSPSEGSESDSTTDVAQDPQVEKQSYMRLWGFVYKHMMTGIAANEGTNIHDGSDEEKADDTKTMLATDVPVSGQSFAEKDQDTGMKDDAADKQKAALRRFEAIKLIEKAIDDIILPENQDKSHGDGQSTASDQISDEEPQEKKVVLERKSFISDSTVVSNESFRESGKKEGEHGGVQECEEGGTITNNATLQEEQKTSSNKQIPRSWSNLKKMILLKRFIKALEHVRKFNPKGPRFLPLEADPEAEKVNLKHLEMDEKRSAEEWMLDYALQQAVTRLTPARKKKVKLLVEAFETVTPTIRS</sequence>
<feature type="compositionally biased region" description="Polar residues" evidence="1">
    <location>
        <begin position="531"/>
        <end position="542"/>
    </location>
</feature>
<accession>A0AA88DDF4</accession>
<feature type="compositionally biased region" description="Basic and acidic residues" evidence="1">
    <location>
        <begin position="509"/>
        <end position="523"/>
    </location>
</feature>
<feature type="compositionally biased region" description="Basic and acidic residues" evidence="1">
    <location>
        <begin position="625"/>
        <end position="639"/>
    </location>
</feature>
<feature type="compositionally biased region" description="Polar residues" evidence="1">
    <location>
        <begin position="855"/>
        <end position="864"/>
    </location>
</feature>
<name>A0AA88DDF4_FICCA</name>
<feature type="region of interest" description="Disordered" evidence="1">
    <location>
        <begin position="509"/>
        <end position="561"/>
    </location>
</feature>
<proteinExistence type="predicted"/>
<dbReference type="PANTHER" id="PTHR33923:SF3">
    <property type="entry name" value="CALMODULIN BINDING PROTEIN PICBP"/>
    <property type="match status" value="1"/>
</dbReference>
<feature type="region of interest" description="Disordered" evidence="1">
    <location>
        <begin position="1077"/>
        <end position="1103"/>
    </location>
</feature>
<reference evidence="3" key="1">
    <citation type="submission" date="2023-07" db="EMBL/GenBank/DDBJ databases">
        <title>draft genome sequence of fig (Ficus carica).</title>
        <authorList>
            <person name="Takahashi T."/>
            <person name="Nishimura K."/>
        </authorList>
    </citation>
    <scope>NUCLEOTIDE SEQUENCE</scope>
</reference>
<feature type="compositionally biased region" description="Basic and acidic residues" evidence="1">
    <location>
        <begin position="589"/>
        <end position="605"/>
    </location>
</feature>
<feature type="domain" description="Calmodulin-binding" evidence="2">
    <location>
        <begin position="622"/>
        <end position="736"/>
    </location>
</feature>
<feature type="compositionally biased region" description="Basic and acidic residues" evidence="1">
    <location>
        <begin position="174"/>
        <end position="186"/>
    </location>
</feature>
<dbReference type="PANTHER" id="PTHR33923">
    <property type="entry name" value="CALMODULIN-BINDING PROTEIN-RELATED"/>
    <property type="match status" value="1"/>
</dbReference>
<feature type="region of interest" description="Disordered" evidence="1">
    <location>
        <begin position="812"/>
        <end position="918"/>
    </location>
</feature>
<dbReference type="Proteomes" id="UP001187192">
    <property type="component" value="Unassembled WGS sequence"/>
</dbReference>
<feature type="compositionally biased region" description="Polar residues" evidence="1">
    <location>
        <begin position="371"/>
        <end position="382"/>
    </location>
</feature>
<feature type="compositionally biased region" description="Basic and acidic residues" evidence="1">
    <location>
        <begin position="1123"/>
        <end position="1136"/>
    </location>
</feature>
<feature type="region of interest" description="Disordered" evidence="1">
    <location>
        <begin position="933"/>
        <end position="982"/>
    </location>
</feature>
<feature type="compositionally biased region" description="Basic and acidic residues" evidence="1">
    <location>
        <begin position="866"/>
        <end position="884"/>
    </location>
</feature>
<feature type="compositionally biased region" description="Polar residues" evidence="1">
    <location>
        <begin position="838"/>
        <end position="848"/>
    </location>
</feature>
<feature type="domain" description="Calmodulin-binding" evidence="2">
    <location>
        <begin position="1144"/>
        <end position="1258"/>
    </location>
</feature>
<feature type="compositionally biased region" description="Polar residues" evidence="1">
    <location>
        <begin position="551"/>
        <end position="561"/>
    </location>
</feature>
<dbReference type="EMBL" id="BTGU01000057">
    <property type="protein sequence ID" value="GMN55478.1"/>
    <property type="molecule type" value="Genomic_DNA"/>
</dbReference>
<evidence type="ECO:0000259" key="2">
    <source>
        <dbReference type="SMART" id="SM01054"/>
    </source>
</evidence>
<keyword evidence="4" id="KW-1185">Reference proteome</keyword>
<dbReference type="InterPro" id="IPR044681">
    <property type="entry name" value="PICBP-like"/>
</dbReference>
<protein>
    <recommendedName>
        <fullName evidence="2">Calmodulin-binding domain-containing protein</fullName>
    </recommendedName>
</protein>
<feature type="compositionally biased region" description="Polar residues" evidence="1">
    <location>
        <begin position="1145"/>
        <end position="1164"/>
    </location>
</feature>
<evidence type="ECO:0000313" key="4">
    <source>
        <dbReference type="Proteomes" id="UP001187192"/>
    </source>
</evidence>
<dbReference type="GO" id="GO:0005516">
    <property type="term" value="F:calmodulin binding"/>
    <property type="evidence" value="ECO:0007669"/>
    <property type="project" value="InterPro"/>
</dbReference>
<organism evidence="3 4">
    <name type="scientific">Ficus carica</name>
    <name type="common">Common fig</name>
    <dbReference type="NCBI Taxonomy" id="3494"/>
    <lineage>
        <taxon>Eukaryota</taxon>
        <taxon>Viridiplantae</taxon>
        <taxon>Streptophyta</taxon>
        <taxon>Embryophyta</taxon>
        <taxon>Tracheophyta</taxon>
        <taxon>Spermatophyta</taxon>
        <taxon>Magnoliopsida</taxon>
        <taxon>eudicotyledons</taxon>
        <taxon>Gunneridae</taxon>
        <taxon>Pentapetalae</taxon>
        <taxon>rosids</taxon>
        <taxon>fabids</taxon>
        <taxon>Rosales</taxon>
        <taxon>Moraceae</taxon>
        <taxon>Ficeae</taxon>
        <taxon>Ficus</taxon>
    </lineage>
</organism>
<dbReference type="Pfam" id="PF07839">
    <property type="entry name" value="CaM_binding"/>
    <property type="match status" value="2"/>
</dbReference>